<accession>A0ACC1LXC3</accession>
<feature type="non-terminal residue" evidence="1">
    <location>
        <position position="394"/>
    </location>
</feature>
<dbReference type="Proteomes" id="UP001139981">
    <property type="component" value="Unassembled WGS sequence"/>
</dbReference>
<evidence type="ECO:0000313" key="1">
    <source>
        <dbReference type="EMBL" id="KAJ2887191.1"/>
    </source>
</evidence>
<protein>
    <submittedName>
        <fullName evidence="1">Uncharacterized protein</fullName>
    </submittedName>
</protein>
<name>A0ACC1LXC3_9FUNG</name>
<evidence type="ECO:0000313" key="2">
    <source>
        <dbReference type="Proteomes" id="UP001139981"/>
    </source>
</evidence>
<proteinExistence type="predicted"/>
<reference evidence="1" key="1">
    <citation type="submission" date="2022-07" db="EMBL/GenBank/DDBJ databases">
        <title>Phylogenomic reconstructions and comparative analyses of Kickxellomycotina fungi.</title>
        <authorList>
            <person name="Reynolds N.K."/>
            <person name="Stajich J.E."/>
            <person name="Barry K."/>
            <person name="Grigoriev I.V."/>
            <person name="Crous P."/>
            <person name="Smith M.E."/>
        </authorList>
    </citation>
    <scope>NUCLEOTIDE SEQUENCE</scope>
    <source>
        <strain evidence="1">CBS 190363</strain>
    </source>
</reference>
<comment type="caution">
    <text evidence="1">The sequence shown here is derived from an EMBL/GenBank/DDBJ whole genome shotgun (WGS) entry which is preliminary data.</text>
</comment>
<keyword evidence="2" id="KW-1185">Reference proteome</keyword>
<dbReference type="EMBL" id="JANBVB010002266">
    <property type="protein sequence ID" value="KAJ2887191.1"/>
    <property type="molecule type" value="Genomic_DNA"/>
</dbReference>
<sequence length="394" mass="41612">MSTSASNSVVPSSATTDPGGSSTQSQPLGIFKRPELIAGIEEFRKHFGLEVRSKTTEGYTFLGLDKPVFGYTPAAPGQQQDRPRSAAVKVTAAETSPVHGSVPHSARAAARIAAKPAAGTGVGTRGGGQRENESTLDHLMSFIKPSQAAASANPVAATTPTPTTRAQLHAGALDRAGSGRKRVFVKTVVMSQVQPRLSMLAPSLPAHIDVLLPSFERLAALQQKLDALHAKQKLAKQQEKQQSKRKSGALGGRDGSSRLSTDERSSPVIDGGHHRHRGSRHGAEADIEADADAETEPRKRRRSDFKLQIRVPKKARQRVLDVITTTASVPGKRAASTLPEAGGDIEMATEPKRARKSAEAPSGSAQAASTSRAVADIPAGEIEQLKRLSARLEG</sequence>
<organism evidence="1 2">
    <name type="scientific">Coemansia aciculifera</name>
    <dbReference type="NCBI Taxonomy" id="417176"/>
    <lineage>
        <taxon>Eukaryota</taxon>
        <taxon>Fungi</taxon>
        <taxon>Fungi incertae sedis</taxon>
        <taxon>Zoopagomycota</taxon>
        <taxon>Kickxellomycotina</taxon>
        <taxon>Kickxellomycetes</taxon>
        <taxon>Kickxellales</taxon>
        <taxon>Kickxellaceae</taxon>
        <taxon>Coemansia</taxon>
    </lineage>
</organism>
<gene>
    <name evidence="1" type="ORF">IWW38_005171</name>
</gene>